<feature type="region of interest" description="Disordered" evidence="1">
    <location>
        <begin position="169"/>
        <end position="188"/>
    </location>
</feature>
<sequence length="223" mass="25307">MKSEKKQRGEKPGETKKEKPKKKAFHKGHIFEVEISDGLDNKESNARDAKSNNEGSDRSPAMPQEEKEPSNKSRIKLQHKERHEKGEETKKQEPKKKPITDILTHEHEEADHNANEKEGEEETPIHVGLKAVPKVKKPVLKFEGKQAIEQKDTQLSTGAALLEEEISSSGQDVQIASQEQPLNYESGGNEKRMYQKAFIMRMSIRSFSLMVAQQNEAQTKAVR</sequence>
<feature type="compositionally biased region" description="Basic residues" evidence="1">
    <location>
        <begin position="18"/>
        <end position="28"/>
    </location>
</feature>
<feature type="region of interest" description="Disordered" evidence="1">
    <location>
        <begin position="1"/>
        <end position="130"/>
    </location>
</feature>
<name>A0A9Q1JM13_9CARY</name>
<feature type="compositionally biased region" description="Basic and acidic residues" evidence="1">
    <location>
        <begin position="39"/>
        <end position="57"/>
    </location>
</feature>
<reference evidence="2" key="1">
    <citation type="submission" date="2022-04" db="EMBL/GenBank/DDBJ databases">
        <title>Carnegiea gigantea Genome sequencing and assembly v2.</title>
        <authorList>
            <person name="Copetti D."/>
            <person name="Sanderson M.J."/>
            <person name="Burquez A."/>
            <person name="Wojciechowski M.F."/>
        </authorList>
    </citation>
    <scope>NUCLEOTIDE SEQUENCE</scope>
    <source>
        <strain evidence="2">SGP5-SGP5p</strain>
        <tissue evidence="2">Aerial part</tissue>
    </source>
</reference>
<evidence type="ECO:0000313" key="2">
    <source>
        <dbReference type="EMBL" id="KAJ8425631.1"/>
    </source>
</evidence>
<evidence type="ECO:0000256" key="1">
    <source>
        <dbReference type="SAM" id="MobiDB-lite"/>
    </source>
</evidence>
<dbReference type="EMBL" id="JAKOGI010001435">
    <property type="protein sequence ID" value="KAJ8425631.1"/>
    <property type="molecule type" value="Genomic_DNA"/>
</dbReference>
<dbReference type="AlphaFoldDB" id="A0A9Q1JM13"/>
<feature type="compositionally biased region" description="Basic and acidic residues" evidence="1">
    <location>
        <begin position="81"/>
        <end position="117"/>
    </location>
</feature>
<gene>
    <name evidence="2" type="ORF">Cgig2_024286</name>
</gene>
<feature type="compositionally biased region" description="Polar residues" evidence="1">
    <location>
        <begin position="169"/>
        <end position="183"/>
    </location>
</feature>
<proteinExistence type="predicted"/>
<comment type="caution">
    <text evidence="2">The sequence shown here is derived from an EMBL/GenBank/DDBJ whole genome shotgun (WGS) entry which is preliminary data.</text>
</comment>
<keyword evidence="3" id="KW-1185">Reference proteome</keyword>
<organism evidence="2 3">
    <name type="scientific">Carnegiea gigantea</name>
    <dbReference type="NCBI Taxonomy" id="171969"/>
    <lineage>
        <taxon>Eukaryota</taxon>
        <taxon>Viridiplantae</taxon>
        <taxon>Streptophyta</taxon>
        <taxon>Embryophyta</taxon>
        <taxon>Tracheophyta</taxon>
        <taxon>Spermatophyta</taxon>
        <taxon>Magnoliopsida</taxon>
        <taxon>eudicotyledons</taxon>
        <taxon>Gunneridae</taxon>
        <taxon>Pentapetalae</taxon>
        <taxon>Caryophyllales</taxon>
        <taxon>Cactineae</taxon>
        <taxon>Cactaceae</taxon>
        <taxon>Cactoideae</taxon>
        <taxon>Echinocereeae</taxon>
        <taxon>Carnegiea</taxon>
    </lineage>
</organism>
<dbReference type="Proteomes" id="UP001153076">
    <property type="component" value="Unassembled WGS sequence"/>
</dbReference>
<feature type="compositionally biased region" description="Basic and acidic residues" evidence="1">
    <location>
        <begin position="1"/>
        <end position="17"/>
    </location>
</feature>
<accession>A0A9Q1JM13</accession>
<protein>
    <submittedName>
        <fullName evidence="2">Uncharacterized protein</fullName>
    </submittedName>
</protein>
<evidence type="ECO:0000313" key="3">
    <source>
        <dbReference type="Proteomes" id="UP001153076"/>
    </source>
</evidence>